<gene>
    <name evidence="2" type="ORF">PCANC_22744</name>
    <name evidence="3" type="ORF">PCASD_13770</name>
</gene>
<evidence type="ECO:0000313" key="3">
    <source>
        <dbReference type="EMBL" id="PLW38521.1"/>
    </source>
</evidence>
<evidence type="ECO:0000313" key="2">
    <source>
        <dbReference type="EMBL" id="PLW31898.1"/>
    </source>
</evidence>
<feature type="compositionally biased region" description="Low complexity" evidence="1">
    <location>
        <begin position="83"/>
        <end position="97"/>
    </location>
</feature>
<evidence type="ECO:0000313" key="4">
    <source>
        <dbReference type="Proteomes" id="UP000235388"/>
    </source>
</evidence>
<comment type="caution">
    <text evidence="2">The sequence shown here is derived from an EMBL/GenBank/DDBJ whole genome shotgun (WGS) entry which is preliminary data.</text>
</comment>
<protein>
    <submittedName>
        <fullName evidence="2">Uncharacterized protein</fullName>
    </submittedName>
</protein>
<dbReference type="OrthoDB" id="2499581at2759"/>
<feature type="compositionally biased region" description="Polar residues" evidence="1">
    <location>
        <begin position="174"/>
        <end position="183"/>
    </location>
</feature>
<dbReference type="Proteomes" id="UP000235388">
    <property type="component" value="Unassembled WGS sequence"/>
</dbReference>
<sequence length="198" mass="20492">MFNPSTQDPNNPTAAYQSTTARSSSTPTNSSILATSNQQSTNAPALPANNANSTHPAPAPIPATSAPVPVPATPAPHIPEPDPAATSTCRRGSTGTSVTFTDRDCSNAAKVLSGGGATAAQCGNCVLGLYDADKKELFKPPGPIPLETLEEQALKLLKQCKNSNSPKMLKRDAPSNSSSTDTVNIELLMGYNEKPKSC</sequence>
<feature type="compositionally biased region" description="Pro residues" evidence="1">
    <location>
        <begin position="68"/>
        <end position="82"/>
    </location>
</feature>
<dbReference type="Proteomes" id="UP000235392">
    <property type="component" value="Unassembled WGS sequence"/>
</dbReference>
<dbReference type="EMBL" id="PGCI01000127">
    <property type="protein sequence ID" value="PLW38521.1"/>
    <property type="molecule type" value="Genomic_DNA"/>
</dbReference>
<dbReference type="EMBL" id="PGCJ01000337">
    <property type="protein sequence ID" value="PLW31898.1"/>
    <property type="molecule type" value="Genomic_DNA"/>
</dbReference>
<feature type="compositionally biased region" description="Low complexity" evidence="1">
    <location>
        <begin position="42"/>
        <end position="67"/>
    </location>
</feature>
<organism evidence="2 4">
    <name type="scientific">Puccinia coronata f. sp. avenae</name>
    <dbReference type="NCBI Taxonomy" id="200324"/>
    <lineage>
        <taxon>Eukaryota</taxon>
        <taxon>Fungi</taxon>
        <taxon>Dikarya</taxon>
        <taxon>Basidiomycota</taxon>
        <taxon>Pucciniomycotina</taxon>
        <taxon>Pucciniomycetes</taxon>
        <taxon>Pucciniales</taxon>
        <taxon>Pucciniaceae</taxon>
        <taxon>Puccinia</taxon>
    </lineage>
</organism>
<evidence type="ECO:0000313" key="5">
    <source>
        <dbReference type="Proteomes" id="UP000235392"/>
    </source>
</evidence>
<dbReference type="AlphaFoldDB" id="A0A2N5U2G8"/>
<reference evidence="4 5" key="1">
    <citation type="submission" date="2017-11" db="EMBL/GenBank/DDBJ databases">
        <title>De novo assembly and phasing of dikaryotic genomes from two isolates of Puccinia coronata f. sp. avenae, the causal agent of oat crown rust.</title>
        <authorList>
            <person name="Miller M.E."/>
            <person name="Zhang Y."/>
            <person name="Omidvar V."/>
            <person name="Sperschneider J."/>
            <person name="Schwessinger B."/>
            <person name="Raley C."/>
            <person name="Palmer J.M."/>
            <person name="Garnica D."/>
            <person name="Upadhyaya N."/>
            <person name="Rathjen J."/>
            <person name="Taylor J.M."/>
            <person name="Park R.F."/>
            <person name="Dodds P.N."/>
            <person name="Hirsch C.D."/>
            <person name="Kianian S.F."/>
            <person name="Figueroa M."/>
        </authorList>
    </citation>
    <scope>NUCLEOTIDE SEQUENCE [LARGE SCALE GENOMIC DNA]</scope>
    <source>
        <strain evidence="2">12NC29</strain>
        <strain evidence="3">12SD80</strain>
    </source>
</reference>
<keyword evidence="4" id="KW-1185">Reference proteome</keyword>
<accession>A0A2N5U2G8</accession>
<evidence type="ECO:0000256" key="1">
    <source>
        <dbReference type="SAM" id="MobiDB-lite"/>
    </source>
</evidence>
<feature type="region of interest" description="Disordered" evidence="1">
    <location>
        <begin position="162"/>
        <end position="184"/>
    </location>
</feature>
<proteinExistence type="predicted"/>
<feature type="region of interest" description="Disordered" evidence="1">
    <location>
        <begin position="1"/>
        <end position="97"/>
    </location>
</feature>
<feature type="compositionally biased region" description="Polar residues" evidence="1">
    <location>
        <begin position="1"/>
        <end position="41"/>
    </location>
</feature>
<name>A0A2N5U2G8_9BASI</name>